<dbReference type="InterPro" id="IPR051396">
    <property type="entry name" value="Bact_Antivir_Def_Nuclease"/>
</dbReference>
<evidence type="ECO:0000259" key="2">
    <source>
        <dbReference type="Pfam" id="PF13175"/>
    </source>
</evidence>
<comment type="caution">
    <text evidence="3">The sequence shown here is derived from an EMBL/GenBank/DDBJ whole genome shotgun (WGS) entry which is preliminary data.</text>
</comment>
<dbReference type="EMBL" id="JAZGJU010000002">
    <property type="protein sequence ID" value="MEE6125981.1"/>
    <property type="molecule type" value="Genomic_DNA"/>
</dbReference>
<dbReference type="Proteomes" id="UP001350005">
    <property type="component" value="Unassembled WGS sequence"/>
</dbReference>
<sequence length="773" mass="89564">MLPVNIFGLKNFRIFDDQQGILENFSAINLLTGTNNSGKSSIIKGLQLLKNSVSAKVFPYELDLTEQEHLLGNLENVLYKKTNKKIAVSLPFNFLGMRHGYISLTYVVLTDDPYRAKLRKVQLSDAQDGDVLLSFAYKNASKADKARDLRKYKKDSEEYEKLKADPTYKKRDFYIKYGIFGKPDGEPPIGLVNWSINTAKLKSILSDGLEISDYHQDNQNEKAWLEKVLEKEGFRVIPSILMSSFKPVADRKAWISFLNRGLKKKVLRGSLKVADRDFDPPEYFYPQLEIEGVFYSSCLEILRDNLKWIDVDTNNQSNYNVIEHAFLQSMYRLEQRLFSVNYLSTVREQHVRIYNASLNTPFINLLKGFLPLQGDSTSFLNRYLQAFEIGRSLYIDFKQDYQLIFVSVIDMNGEKRELVDFGYGIKQLILLLIQICVLAEKNKREVHEYDDNGEYWRDIFDPSLLLIEEPETNLHPKWQSLLAEMFFEANKRFNIQLIIETHSEYLIRKFQNLVAAQNAVDLVKIFYLRHFKNINGGNKQIEVLNIENDGSIPFQVFDGGFFDESNNLQLSLLNIRRDNFVVEFESMKTNLEDSEEKIFTLEAKIDEFDSRMDISRYLADLELLFDTSKLEATTVKYLASGQFLLNTITLLSDFSPVILQYGRALENELKKVFYRVDPGKKWMLGGMQSSLEKFKFGRSSLNPGCSSTEFAILVTQLADIFNRPRDLLIENIDDLRIRRNAVAHAGQLKSKIDAEQYVLDVNEFLSEWIYQTK</sequence>
<evidence type="ECO:0000256" key="1">
    <source>
        <dbReference type="SAM" id="Coils"/>
    </source>
</evidence>
<evidence type="ECO:0000313" key="3">
    <source>
        <dbReference type="EMBL" id="MEE6125981.1"/>
    </source>
</evidence>
<accession>A0ABU7QTX3</accession>
<proteinExistence type="predicted"/>
<keyword evidence="4" id="KW-1185">Reference proteome</keyword>
<dbReference type="SUPFAM" id="SSF52540">
    <property type="entry name" value="P-loop containing nucleoside triphosphate hydrolases"/>
    <property type="match status" value="1"/>
</dbReference>
<dbReference type="PANTHER" id="PTHR43581:SF4">
    <property type="entry name" value="ATP_GTP PHOSPHATASE"/>
    <property type="match status" value="1"/>
</dbReference>
<dbReference type="InterPro" id="IPR027417">
    <property type="entry name" value="P-loop_NTPase"/>
</dbReference>
<protein>
    <submittedName>
        <fullName evidence="3">AAA family ATPase</fullName>
    </submittedName>
</protein>
<evidence type="ECO:0000313" key="4">
    <source>
        <dbReference type="Proteomes" id="UP001350005"/>
    </source>
</evidence>
<dbReference type="RefSeq" id="WP_330937213.1">
    <property type="nucleotide sequence ID" value="NZ_JAZGJU010000002.1"/>
</dbReference>
<feature type="domain" description="Endonuclease GajA/Old nuclease/RecF-like AAA" evidence="2">
    <location>
        <begin position="9"/>
        <end position="507"/>
    </location>
</feature>
<dbReference type="Gene3D" id="3.40.50.300">
    <property type="entry name" value="P-loop containing nucleotide triphosphate hydrolases"/>
    <property type="match status" value="2"/>
</dbReference>
<dbReference type="InterPro" id="IPR041685">
    <property type="entry name" value="AAA_GajA/Old/RecF-like"/>
</dbReference>
<dbReference type="Pfam" id="PF13175">
    <property type="entry name" value="AAA_15"/>
    <property type="match status" value="1"/>
</dbReference>
<name>A0ABU7QTX3_9FLAO</name>
<gene>
    <name evidence="3" type="ORF">V2E39_01130</name>
</gene>
<keyword evidence="1" id="KW-0175">Coiled coil</keyword>
<feature type="coiled-coil region" evidence="1">
    <location>
        <begin position="584"/>
        <end position="611"/>
    </location>
</feature>
<reference evidence="3 4" key="1">
    <citation type="submission" date="2024-01" db="EMBL/GenBank/DDBJ databases">
        <title>Whole genome of Chryseobacterium arthrosphaerae NNCa 2741.</title>
        <authorList>
            <person name="Boriskina E.V."/>
            <person name="Gordinskaya N.A."/>
            <person name="Kropotov V.S."/>
            <person name="Alekseeva A.E."/>
            <person name="Makhova M.A."/>
            <person name="Kryazhev D.V."/>
            <person name="Shkurkina I.S."/>
        </authorList>
    </citation>
    <scope>NUCLEOTIDE SEQUENCE [LARGE SCALE GENOMIC DNA]</scope>
    <source>
        <strain evidence="3 4">NNCa 2741</strain>
    </source>
</reference>
<dbReference type="PANTHER" id="PTHR43581">
    <property type="entry name" value="ATP/GTP PHOSPHATASE"/>
    <property type="match status" value="1"/>
</dbReference>
<organism evidence="3 4">
    <name type="scientific">Chryseobacterium arthrosphaerae</name>
    <dbReference type="NCBI Taxonomy" id="651561"/>
    <lineage>
        <taxon>Bacteria</taxon>
        <taxon>Pseudomonadati</taxon>
        <taxon>Bacteroidota</taxon>
        <taxon>Flavobacteriia</taxon>
        <taxon>Flavobacteriales</taxon>
        <taxon>Weeksellaceae</taxon>
        <taxon>Chryseobacterium group</taxon>
        <taxon>Chryseobacterium</taxon>
    </lineage>
</organism>